<sequence>MSEILINKLAEVIGTPVEVLLQQLQDAGISASSAEDSITDREKLKLLEYIRASKVASTGQAKDKSKLSLKKRSNSALNVSGRTVNVAVKRKKTFIRPTPPALTEEASQAPTEEEDVVAPSSRSEELAKTLENERKAREQATIDRKQKQSAKEATKKDSSQDKKDQTKAKKVSEKPIESDTTAPKETKPVKSAVEEKIVKTNTVKTDTDETSSKNKMEARKPVEKNKETAQKSTPEKPSAKPNLAEKREDNAGAKPARKVVAEQKIASKEEIKESIKPTPSEVAAATANPTTAAPLSPKEMREIVAKKAKAEAALSLKRRPSRKPPPRPVATKKATAEPTTTPKTVATPKPATPAKKVKKKPFQGRTQGPGGKPLHIKGGRRRNKRGRQRQPVIEQSTEHGFERPTAPVIRNVEIPDTIVVSELASKLAVKGADIIRVLMGMGVMATINQVIDQDTAILIVEEMGHTAKSVKAKDEEVSSVDLQENTDDFEQKQRPPVVTIMGHVDHGKTSLLDYIRQSRVAAGEAGGITQHIDAYHVETDNGVISFLDTPGHAAFSDMRARGAKATDIVIVVVAADDGVMPQTEEAIKHTRKSGVPLIIAINKIDKEQANPDQVKNDLANYEVVPEDWGGDDVFVNISAKTGEGIDELLEAILLVSEVLELKARTEGPATGLIIESRVEKGRGAVASVLVQAGTLKKGDIVLCGSEYGRIRAMLDEDGKMINEATPSIPVEIQGLSGTPSSGSELVVLKRERQAREIAKQRHEKERETHFAAQQAAKLDEMFEKMKPGDKAIFNILLKADVHGSMEAIMQSLNQLSTSEVAVNIIAASIGGITETDVARAQSAEAVIMGFNVRADATARRLASETGVETRYYSIIYELIDDVHDAMSGLLKPELREELIGVAEVKDTFRGTGFGKIAGCLVIEGKIKSGEPIRVLRDNVVIHEGELDSLRRHQDNVNEVKVGTECGIGVKKYDDVQAGDQIEVFHRYEVQRTLERKT</sequence>
<feature type="region of interest" description="Disordered" evidence="11">
    <location>
        <begin position="90"/>
        <end position="400"/>
    </location>
</feature>
<feature type="region of interest" description="G-domain" evidence="9">
    <location>
        <begin position="496"/>
        <end position="644"/>
    </location>
</feature>
<dbReference type="Proteomes" id="UP000885750">
    <property type="component" value="Unassembled WGS sequence"/>
</dbReference>
<dbReference type="InterPro" id="IPR000795">
    <property type="entry name" value="T_Tr_GTP-bd_dom"/>
</dbReference>
<dbReference type="InterPro" id="IPR009000">
    <property type="entry name" value="Transl_B-barrel_sf"/>
</dbReference>
<dbReference type="PANTHER" id="PTHR43381:SF5">
    <property type="entry name" value="TR-TYPE G DOMAIN-CONTAINING PROTEIN"/>
    <property type="match status" value="1"/>
</dbReference>
<dbReference type="InterPro" id="IPR005225">
    <property type="entry name" value="Small_GTP-bd"/>
</dbReference>
<evidence type="ECO:0000256" key="9">
    <source>
        <dbReference type="HAMAP-Rule" id="MF_00100"/>
    </source>
</evidence>
<feature type="compositionally biased region" description="Basic and acidic residues" evidence="11">
    <location>
        <begin position="122"/>
        <end position="198"/>
    </location>
</feature>
<keyword evidence="4 9" id="KW-0963">Cytoplasm</keyword>
<comment type="subcellular location">
    <subcellularLocation>
        <location evidence="1 9">Cytoplasm</location>
    </subcellularLocation>
</comment>
<dbReference type="Gene3D" id="2.40.30.10">
    <property type="entry name" value="Translation factors"/>
    <property type="match status" value="2"/>
</dbReference>
<dbReference type="PROSITE" id="PS51722">
    <property type="entry name" value="G_TR_2"/>
    <property type="match status" value="1"/>
</dbReference>
<dbReference type="FunFam" id="2.40.30.10:FF:000007">
    <property type="entry name" value="Translation initiation factor IF-2"/>
    <property type="match status" value="1"/>
</dbReference>
<dbReference type="NCBIfam" id="TIGR00231">
    <property type="entry name" value="small_GTP"/>
    <property type="match status" value="1"/>
</dbReference>
<evidence type="ECO:0000256" key="8">
    <source>
        <dbReference type="ARBA" id="ARBA00023134"/>
    </source>
</evidence>
<feature type="compositionally biased region" description="Basic residues" evidence="11">
    <location>
        <begin position="374"/>
        <end position="388"/>
    </location>
</feature>
<feature type="binding site" evidence="9">
    <location>
        <begin position="548"/>
        <end position="552"/>
    </location>
    <ligand>
        <name>GTP</name>
        <dbReference type="ChEBI" id="CHEBI:37565"/>
    </ligand>
</feature>
<dbReference type="GO" id="GO:0005525">
    <property type="term" value="F:GTP binding"/>
    <property type="evidence" value="ECO:0007669"/>
    <property type="project" value="UniProtKB-KW"/>
</dbReference>
<dbReference type="Pfam" id="PF00009">
    <property type="entry name" value="GTP_EFTU"/>
    <property type="match status" value="1"/>
</dbReference>
<evidence type="ECO:0000256" key="6">
    <source>
        <dbReference type="ARBA" id="ARBA00022741"/>
    </source>
</evidence>
<dbReference type="InterPro" id="IPR053905">
    <property type="entry name" value="EF-G-like_DII"/>
</dbReference>
<comment type="caution">
    <text evidence="13">The sequence shown here is derived from an EMBL/GenBank/DDBJ whole genome shotgun (WGS) entry which is preliminary data.</text>
</comment>
<comment type="similarity">
    <text evidence="2 9 10">Belongs to the TRAFAC class translation factor GTPase superfamily. Classic translation factor GTPase family. IF-2 subfamily.</text>
</comment>
<dbReference type="Pfam" id="PF03144">
    <property type="entry name" value="GTP_EFTU_D2"/>
    <property type="match status" value="1"/>
</dbReference>
<evidence type="ECO:0000256" key="1">
    <source>
        <dbReference type="ARBA" id="ARBA00004496"/>
    </source>
</evidence>
<keyword evidence="7 9" id="KW-0648">Protein biosynthesis</keyword>
<protein>
    <recommendedName>
        <fullName evidence="3 9">Translation initiation factor IF-2</fullName>
    </recommendedName>
</protein>
<dbReference type="GO" id="GO:0005829">
    <property type="term" value="C:cytosol"/>
    <property type="evidence" value="ECO:0007669"/>
    <property type="project" value="TreeGrafter"/>
</dbReference>
<feature type="compositionally biased region" description="Basic and acidic residues" evidence="11">
    <location>
        <begin position="259"/>
        <end position="275"/>
    </location>
</feature>
<dbReference type="Pfam" id="PF11987">
    <property type="entry name" value="IF-2"/>
    <property type="match status" value="1"/>
</dbReference>
<proteinExistence type="inferred from homology"/>
<dbReference type="GO" id="GO:0003924">
    <property type="term" value="F:GTPase activity"/>
    <property type="evidence" value="ECO:0007669"/>
    <property type="project" value="UniProtKB-UniRule"/>
</dbReference>
<gene>
    <name evidence="9" type="primary">infB</name>
    <name evidence="13" type="ORF">ENJ51_05580</name>
</gene>
<feature type="compositionally biased region" description="Basic and acidic residues" evidence="11">
    <location>
        <begin position="205"/>
        <end position="251"/>
    </location>
</feature>
<evidence type="ECO:0000256" key="3">
    <source>
        <dbReference type="ARBA" id="ARBA00020675"/>
    </source>
</evidence>
<dbReference type="InterPro" id="IPR000178">
    <property type="entry name" value="TF_IF2_bacterial-like"/>
</dbReference>
<dbReference type="PANTHER" id="PTHR43381">
    <property type="entry name" value="TRANSLATION INITIATION FACTOR IF-2-RELATED"/>
    <property type="match status" value="1"/>
</dbReference>
<evidence type="ECO:0000256" key="4">
    <source>
        <dbReference type="ARBA" id="ARBA00022490"/>
    </source>
</evidence>
<feature type="compositionally biased region" description="Low complexity" evidence="11">
    <location>
        <begin position="329"/>
        <end position="354"/>
    </location>
</feature>
<dbReference type="FunFam" id="3.40.50.10050:FF:000001">
    <property type="entry name" value="Translation initiation factor IF-2"/>
    <property type="match status" value="1"/>
</dbReference>
<dbReference type="InterPro" id="IPR023115">
    <property type="entry name" value="TIF_IF2_dom3"/>
</dbReference>
<keyword evidence="8 9" id="KW-0342">GTP-binding</keyword>
<evidence type="ECO:0000256" key="2">
    <source>
        <dbReference type="ARBA" id="ARBA00007733"/>
    </source>
</evidence>
<evidence type="ECO:0000256" key="10">
    <source>
        <dbReference type="RuleBase" id="RU000644"/>
    </source>
</evidence>
<dbReference type="Pfam" id="PF22042">
    <property type="entry name" value="EF-G_D2"/>
    <property type="match status" value="1"/>
</dbReference>
<evidence type="ECO:0000259" key="12">
    <source>
        <dbReference type="PROSITE" id="PS51722"/>
    </source>
</evidence>
<dbReference type="FunFam" id="3.40.50.300:FF:000019">
    <property type="entry name" value="Translation initiation factor IF-2"/>
    <property type="match status" value="1"/>
</dbReference>
<feature type="domain" description="Tr-type G" evidence="12">
    <location>
        <begin position="493"/>
        <end position="662"/>
    </location>
</feature>
<dbReference type="InterPro" id="IPR015760">
    <property type="entry name" value="TIF_IF2"/>
</dbReference>
<dbReference type="InterPro" id="IPR006847">
    <property type="entry name" value="IF2_N"/>
</dbReference>
<dbReference type="Gene3D" id="3.40.50.10050">
    <property type="entry name" value="Translation initiation factor IF- 2, domain 3"/>
    <property type="match status" value="1"/>
</dbReference>
<dbReference type="HAMAP" id="MF_00100_B">
    <property type="entry name" value="IF_2_B"/>
    <property type="match status" value="1"/>
</dbReference>
<reference evidence="13" key="1">
    <citation type="journal article" date="2020" name="mSystems">
        <title>Genome- and Community-Level Interaction Insights into Carbon Utilization and Element Cycling Functions of Hydrothermarchaeota in Hydrothermal Sediment.</title>
        <authorList>
            <person name="Zhou Z."/>
            <person name="Liu Y."/>
            <person name="Xu W."/>
            <person name="Pan J."/>
            <person name="Luo Z.H."/>
            <person name="Li M."/>
        </authorList>
    </citation>
    <scope>NUCLEOTIDE SEQUENCE [LARGE SCALE GENOMIC DNA]</scope>
    <source>
        <strain evidence="13">HyVt-493</strain>
    </source>
</reference>
<comment type="function">
    <text evidence="9 10">One of the essential components for the initiation of protein synthesis. Protects formylmethionyl-tRNA from spontaneous hydrolysis and promotes its binding to the 30S ribosomal subunits. Also involved in the hydrolysis of GTP during the formation of the 70S ribosomal complex.</text>
</comment>
<dbReference type="GO" id="GO:0003743">
    <property type="term" value="F:translation initiation factor activity"/>
    <property type="evidence" value="ECO:0007669"/>
    <property type="project" value="UniProtKB-UniRule"/>
</dbReference>
<name>A0A7V2T0C4_LEUMU</name>
<organism evidence="13">
    <name type="scientific">Leucothrix mucor</name>
    <dbReference type="NCBI Taxonomy" id="45248"/>
    <lineage>
        <taxon>Bacteria</taxon>
        <taxon>Pseudomonadati</taxon>
        <taxon>Pseudomonadota</taxon>
        <taxon>Gammaproteobacteria</taxon>
        <taxon>Thiotrichales</taxon>
        <taxon>Thiotrichaceae</taxon>
        <taxon>Leucothrix</taxon>
    </lineage>
</organism>
<dbReference type="CDD" id="cd03692">
    <property type="entry name" value="mtIF2_IVc"/>
    <property type="match status" value="1"/>
</dbReference>
<dbReference type="InterPro" id="IPR009061">
    <property type="entry name" value="DNA-bd_dom_put_sf"/>
</dbReference>
<dbReference type="AlphaFoldDB" id="A0A7V2T0C4"/>
<dbReference type="CDD" id="cd03702">
    <property type="entry name" value="IF2_mtIF2_II"/>
    <property type="match status" value="1"/>
</dbReference>
<dbReference type="FunFam" id="2.40.30.10:FF:000008">
    <property type="entry name" value="Translation initiation factor IF-2"/>
    <property type="match status" value="1"/>
</dbReference>
<dbReference type="SUPFAM" id="SSF52156">
    <property type="entry name" value="Initiation factor IF2/eIF5b, domain 3"/>
    <property type="match status" value="1"/>
</dbReference>
<dbReference type="SUPFAM" id="SSF52540">
    <property type="entry name" value="P-loop containing nucleoside triphosphate hydrolases"/>
    <property type="match status" value="1"/>
</dbReference>
<keyword evidence="6 9" id="KW-0547">Nucleotide-binding</keyword>
<dbReference type="SUPFAM" id="SSF50447">
    <property type="entry name" value="Translation proteins"/>
    <property type="match status" value="2"/>
</dbReference>
<evidence type="ECO:0000313" key="13">
    <source>
        <dbReference type="EMBL" id="HFC92267.1"/>
    </source>
</evidence>
<evidence type="ECO:0000256" key="11">
    <source>
        <dbReference type="SAM" id="MobiDB-lite"/>
    </source>
</evidence>
<feature type="compositionally biased region" description="Basic and acidic residues" evidence="11">
    <location>
        <begin position="298"/>
        <end position="310"/>
    </location>
</feature>
<dbReference type="InterPro" id="IPR004161">
    <property type="entry name" value="EFTu-like_2"/>
</dbReference>
<accession>A0A7V2T0C4</accession>
<dbReference type="InterPro" id="IPR036925">
    <property type="entry name" value="TIF_IF2_dom3_sf"/>
</dbReference>
<evidence type="ECO:0000256" key="5">
    <source>
        <dbReference type="ARBA" id="ARBA00022540"/>
    </source>
</evidence>
<dbReference type="Gene3D" id="3.30.56.50">
    <property type="entry name" value="Putative DNA-binding domain, N-terminal subdomain of bacterial translation initiation factor IF2"/>
    <property type="match status" value="1"/>
</dbReference>
<feature type="binding site" evidence="9">
    <location>
        <begin position="502"/>
        <end position="509"/>
    </location>
    <ligand>
        <name>GTP</name>
        <dbReference type="ChEBI" id="CHEBI:37565"/>
    </ligand>
</feature>
<dbReference type="SUPFAM" id="SSF46955">
    <property type="entry name" value="Putative DNA-binding domain"/>
    <property type="match status" value="1"/>
</dbReference>
<dbReference type="NCBIfam" id="TIGR00487">
    <property type="entry name" value="IF-2"/>
    <property type="match status" value="1"/>
</dbReference>
<dbReference type="Gene3D" id="3.40.50.300">
    <property type="entry name" value="P-loop containing nucleotide triphosphate hydrolases"/>
    <property type="match status" value="1"/>
</dbReference>
<dbReference type="CDD" id="cd01887">
    <property type="entry name" value="IF2_eIF5B"/>
    <property type="match status" value="1"/>
</dbReference>
<dbReference type="InterPro" id="IPR027417">
    <property type="entry name" value="P-loop_NTPase"/>
</dbReference>
<dbReference type="Pfam" id="PF04760">
    <property type="entry name" value="IF2_N"/>
    <property type="match status" value="2"/>
</dbReference>
<feature type="binding site" evidence="9">
    <location>
        <begin position="602"/>
        <end position="605"/>
    </location>
    <ligand>
        <name>GTP</name>
        <dbReference type="ChEBI" id="CHEBI:37565"/>
    </ligand>
</feature>
<dbReference type="InterPro" id="IPR044145">
    <property type="entry name" value="IF2_II"/>
</dbReference>
<evidence type="ECO:0000256" key="7">
    <source>
        <dbReference type="ARBA" id="ARBA00022917"/>
    </source>
</evidence>
<feature type="compositionally biased region" description="Basic residues" evidence="11">
    <location>
        <begin position="316"/>
        <end position="325"/>
    </location>
</feature>
<feature type="compositionally biased region" description="Low complexity" evidence="11">
    <location>
        <begin position="283"/>
        <end position="294"/>
    </location>
</feature>
<dbReference type="EMBL" id="DRMS01000212">
    <property type="protein sequence ID" value="HFC92267.1"/>
    <property type="molecule type" value="Genomic_DNA"/>
</dbReference>
<keyword evidence="5 9" id="KW-0396">Initiation factor</keyword>